<reference evidence="1 2" key="1">
    <citation type="submission" date="2024-04" db="EMBL/GenBank/DDBJ databases">
        <authorList>
            <person name="Waldvogel A.-M."/>
            <person name="Schoenle A."/>
        </authorList>
    </citation>
    <scope>NUCLEOTIDE SEQUENCE [LARGE SCALE GENOMIC DNA]</scope>
</reference>
<dbReference type="EMBL" id="OZ035824">
    <property type="protein sequence ID" value="CAL1591907.1"/>
    <property type="molecule type" value="Genomic_DNA"/>
</dbReference>
<accession>A0AAV2KUZ6</accession>
<sequence length="70" mass="8017">MTIDIDNWVGECDKCQRKGKPLAAVLPLENIKVSAVWELSTHPRSRLPFACCMEGRPFFLLNYLCMCRCP</sequence>
<organism evidence="1 2">
    <name type="scientific">Knipowitschia caucasica</name>
    <name type="common">Caucasian dwarf goby</name>
    <name type="synonym">Pomatoschistus caucasicus</name>
    <dbReference type="NCBI Taxonomy" id="637954"/>
    <lineage>
        <taxon>Eukaryota</taxon>
        <taxon>Metazoa</taxon>
        <taxon>Chordata</taxon>
        <taxon>Craniata</taxon>
        <taxon>Vertebrata</taxon>
        <taxon>Euteleostomi</taxon>
        <taxon>Actinopterygii</taxon>
        <taxon>Neopterygii</taxon>
        <taxon>Teleostei</taxon>
        <taxon>Neoteleostei</taxon>
        <taxon>Acanthomorphata</taxon>
        <taxon>Gobiaria</taxon>
        <taxon>Gobiiformes</taxon>
        <taxon>Gobioidei</taxon>
        <taxon>Gobiidae</taxon>
        <taxon>Gobiinae</taxon>
        <taxon>Knipowitschia</taxon>
    </lineage>
</organism>
<protein>
    <submittedName>
        <fullName evidence="1">Uncharacterized protein</fullName>
    </submittedName>
</protein>
<name>A0AAV2KUZ6_KNICA</name>
<gene>
    <name evidence="1" type="ORF">KC01_LOCUS21242</name>
</gene>
<evidence type="ECO:0000313" key="2">
    <source>
        <dbReference type="Proteomes" id="UP001497482"/>
    </source>
</evidence>
<evidence type="ECO:0000313" key="1">
    <source>
        <dbReference type="EMBL" id="CAL1591907.1"/>
    </source>
</evidence>
<dbReference type="AlphaFoldDB" id="A0AAV2KUZ6"/>
<proteinExistence type="predicted"/>
<dbReference type="Proteomes" id="UP001497482">
    <property type="component" value="Chromosome 2"/>
</dbReference>
<keyword evidence="2" id="KW-1185">Reference proteome</keyword>